<dbReference type="PANTHER" id="PTHR10884">
    <property type="entry name" value="NADH DEHYDROGENASE UBIQUINONE IRON-SULFUR PROTEIN 3"/>
    <property type="match status" value="1"/>
</dbReference>
<comment type="similarity">
    <text evidence="1">Belongs to the complex I 30 kDa subunit family.</text>
</comment>
<dbReference type="SUPFAM" id="SSF143243">
    <property type="entry name" value="Nqo5-like"/>
    <property type="match status" value="1"/>
</dbReference>
<protein>
    <recommendedName>
        <fullName evidence="2">NADH:ubiquinone oxidoreductase 30kDa subunit domain-containing protein</fullName>
    </recommendedName>
</protein>
<gene>
    <name evidence="3" type="ORF">AMJ74_00720</name>
</gene>
<comment type="caution">
    <text evidence="3">The sequence shown here is derived from an EMBL/GenBank/DDBJ whole genome shotgun (WGS) entry which is preliminary data.</text>
</comment>
<dbReference type="InterPro" id="IPR001268">
    <property type="entry name" value="NADH_UbQ_OxRdtase_30kDa_su"/>
</dbReference>
<evidence type="ECO:0000259" key="2">
    <source>
        <dbReference type="Pfam" id="PF00329"/>
    </source>
</evidence>
<proteinExistence type="inferred from homology"/>
<evidence type="ECO:0000313" key="4">
    <source>
        <dbReference type="Proteomes" id="UP000050975"/>
    </source>
</evidence>
<name>A0A0S8K4C8_UNCW3</name>
<dbReference type="Proteomes" id="UP000050975">
    <property type="component" value="Unassembled WGS sequence"/>
</dbReference>
<evidence type="ECO:0000313" key="3">
    <source>
        <dbReference type="EMBL" id="KPL15797.1"/>
    </source>
</evidence>
<feature type="domain" description="NADH:ubiquinone oxidoreductase 30kDa subunit" evidence="2">
    <location>
        <begin position="31"/>
        <end position="148"/>
    </location>
</feature>
<evidence type="ECO:0000256" key="1">
    <source>
        <dbReference type="ARBA" id="ARBA00007569"/>
    </source>
</evidence>
<reference evidence="3 4" key="1">
    <citation type="journal article" date="2015" name="Microbiome">
        <title>Genomic resolution of linkages in carbon, nitrogen, and sulfur cycling among widespread estuary sediment bacteria.</title>
        <authorList>
            <person name="Baker B.J."/>
            <person name="Lazar C.S."/>
            <person name="Teske A.P."/>
            <person name="Dick G.J."/>
        </authorList>
    </citation>
    <scope>NUCLEOTIDE SEQUENCE [LARGE SCALE GENOMIC DNA]</scope>
    <source>
        <strain evidence="3">SM1_77</strain>
    </source>
</reference>
<dbReference type="GO" id="GO:0008137">
    <property type="term" value="F:NADH dehydrogenase (ubiquinone) activity"/>
    <property type="evidence" value="ECO:0007669"/>
    <property type="project" value="InterPro"/>
</dbReference>
<dbReference type="Gene3D" id="3.30.460.80">
    <property type="entry name" value="NADH:ubiquinone oxidoreductase, 30kDa subunit"/>
    <property type="match status" value="1"/>
</dbReference>
<sequence>MCMDDLIKKKLKAVFRGIKVSVEKDGRLLVTARSDNTREVLKSLKDAGYIHLALISCVDWIDKRKFELVYILSSYFENRHVIVKTDLKREKANFETVVDIFENAEPYEREIHELFGINFQGHPRQIPLFLERDYEIPPFRKDFDTRQYVKQFFDEIPFVEEDR</sequence>
<dbReference type="Pfam" id="PF00329">
    <property type="entry name" value="Complex1_30kDa"/>
    <property type="match status" value="1"/>
</dbReference>
<organism evidence="3 4">
    <name type="scientific">candidate division WOR_3 bacterium SM1_77</name>
    <dbReference type="NCBI Taxonomy" id="1703778"/>
    <lineage>
        <taxon>Bacteria</taxon>
        <taxon>Bacteria division WOR-3</taxon>
    </lineage>
</organism>
<dbReference type="PANTHER" id="PTHR10884:SF14">
    <property type="entry name" value="NADH DEHYDROGENASE [UBIQUINONE] IRON-SULFUR PROTEIN 3, MITOCHONDRIAL"/>
    <property type="match status" value="1"/>
</dbReference>
<dbReference type="EMBL" id="LJVE01000005">
    <property type="protein sequence ID" value="KPL15797.1"/>
    <property type="molecule type" value="Genomic_DNA"/>
</dbReference>
<dbReference type="InterPro" id="IPR037232">
    <property type="entry name" value="NADH_quin_OxRdtase_su_C/D-like"/>
</dbReference>
<accession>A0A0S8K4C8</accession>
<dbReference type="AlphaFoldDB" id="A0A0S8K4C8"/>